<dbReference type="EnsemblPlants" id="AVESA.00010b.r2.4CG1317360.1">
    <property type="protein sequence ID" value="AVESA.00010b.r2.4CG1317360.1.CDS"/>
    <property type="gene ID" value="AVESA.00010b.r2.4CG1317360"/>
</dbReference>
<dbReference type="Proteomes" id="UP001732700">
    <property type="component" value="Chromosome 4C"/>
</dbReference>
<sequence length="516" mass="58447">MEAKMDSHKLEDNGYHQPSLECSLASGVIYDDTPICPRIGSEYQAEIPKLSTEDERRWLMTSSHESMVHGYDYPDMFEPDIPIVWAPSEVHKKEELQRNDSSETEARASSWREVIQVTSVCPIRNNTSNHDSTYQDPRSVVPVQIEFGSYQAHDENLDPCSTKEGLNFTNKPLTQQGEIEQFTPRSGLSSSLWSGAEAECFLLGLYIFGKNLNLLSRFVGNKTVGNVLSYYYGKFYKRDAYKRWSDCRKARTRRCVLGEHVFTGWRQQEIISRLKSIIFKEAHDSLVEIFKSFNNGQTSLEDLVFAIKSIVGTEAFVEAVGISKGKDDLTGFVLDPSKRNQILSVHPDMPTGKDCSLLASEDIIKFLTGGFRISKTRSNDLFWEAVWPRLIVRPTKNCIVFLVPGIKKFSRSKLTKGTHYFDSVSDVLTRVAVDPVLLEQEVGGMVNGVTAEKNEYSIDMNLNQDGPLDGYQEPPKFTVIDTTMVQGEEPFRVRELRKLPADANAHFVFHIILIIP</sequence>
<proteinExistence type="predicted"/>
<organism evidence="1 2">
    <name type="scientific">Avena sativa</name>
    <name type="common">Oat</name>
    <dbReference type="NCBI Taxonomy" id="4498"/>
    <lineage>
        <taxon>Eukaryota</taxon>
        <taxon>Viridiplantae</taxon>
        <taxon>Streptophyta</taxon>
        <taxon>Embryophyta</taxon>
        <taxon>Tracheophyta</taxon>
        <taxon>Spermatophyta</taxon>
        <taxon>Magnoliopsida</taxon>
        <taxon>Liliopsida</taxon>
        <taxon>Poales</taxon>
        <taxon>Poaceae</taxon>
        <taxon>BOP clade</taxon>
        <taxon>Pooideae</taxon>
        <taxon>Poodae</taxon>
        <taxon>Poeae</taxon>
        <taxon>Poeae Chloroplast Group 1 (Aveneae type)</taxon>
        <taxon>Aveninae</taxon>
        <taxon>Avena</taxon>
    </lineage>
</organism>
<reference evidence="1" key="1">
    <citation type="submission" date="2021-05" db="EMBL/GenBank/DDBJ databases">
        <authorList>
            <person name="Scholz U."/>
            <person name="Mascher M."/>
            <person name="Fiebig A."/>
        </authorList>
    </citation>
    <scope>NUCLEOTIDE SEQUENCE [LARGE SCALE GENOMIC DNA]</scope>
</reference>
<evidence type="ECO:0000313" key="2">
    <source>
        <dbReference type="Proteomes" id="UP001732700"/>
    </source>
</evidence>
<keyword evidence="2" id="KW-1185">Reference proteome</keyword>
<accession>A0ACD5WY06</accession>
<name>A0ACD5WY06_AVESA</name>
<reference evidence="1" key="2">
    <citation type="submission" date="2025-09" db="UniProtKB">
        <authorList>
            <consortium name="EnsemblPlants"/>
        </authorList>
    </citation>
    <scope>IDENTIFICATION</scope>
</reference>
<protein>
    <submittedName>
        <fullName evidence="1">Uncharacterized protein</fullName>
    </submittedName>
</protein>
<evidence type="ECO:0000313" key="1">
    <source>
        <dbReference type="EnsemblPlants" id="AVESA.00010b.r2.4CG1317360.1.CDS"/>
    </source>
</evidence>